<keyword evidence="2" id="KW-1185">Reference proteome</keyword>
<reference evidence="1 2" key="1">
    <citation type="journal article" date="2019" name="Nat. Ecol. Evol.">
        <title>Megaphylogeny resolves global patterns of mushroom evolution.</title>
        <authorList>
            <person name="Varga T."/>
            <person name="Krizsan K."/>
            <person name="Foldi C."/>
            <person name="Dima B."/>
            <person name="Sanchez-Garcia M."/>
            <person name="Sanchez-Ramirez S."/>
            <person name="Szollosi G.J."/>
            <person name="Szarkandi J.G."/>
            <person name="Papp V."/>
            <person name="Albert L."/>
            <person name="Andreopoulos W."/>
            <person name="Angelini C."/>
            <person name="Antonin V."/>
            <person name="Barry K.W."/>
            <person name="Bougher N.L."/>
            <person name="Buchanan P."/>
            <person name="Buyck B."/>
            <person name="Bense V."/>
            <person name="Catcheside P."/>
            <person name="Chovatia M."/>
            <person name="Cooper J."/>
            <person name="Damon W."/>
            <person name="Desjardin D."/>
            <person name="Finy P."/>
            <person name="Geml J."/>
            <person name="Haridas S."/>
            <person name="Hughes K."/>
            <person name="Justo A."/>
            <person name="Karasinski D."/>
            <person name="Kautmanova I."/>
            <person name="Kiss B."/>
            <person name="Kocsube S."/>
            <person name="Kotiranta H."/>
            <person name="LaButti K.M."/>
            <person name="Lechner B.E."/>
            <person name="Liimatainen K."/>
            <person name="Lipzen A."/>
            <person name="Lukacs Z."/>
            <person name="Mihaltcheva S."/>
            <person name="Morgado L.N."/>
            <person name="Niskanen T."/>
            <person name="Noordeloos M.E."/>
            <person name="Ohm R.A."/>
            <person name="Ortiz-Santana B."/>
            <person name="Ovrebo C."/>
            <person name="Racz N."/>
            <person name="Riley R."/>
            <person name="Savchenko A."/>
            <person name="Shiryaev A."/>
            <person name="Soop K."/>
            <person name="Spirin V."/>
            <person name="Szebenyi C."/>
            <person name="Tomsovsky M."/>
            <person name="Tulloss R.E."/>
            <person name="Uehling J."/>
            <person name="Grigoriev I.V."/>
            <person name="Vagvolgyi C."/>
            <person name="Papp T."/>
            <person name="Martin F.M."/>
            <person name="Miettinen O."/>
            <person name="Hibbett D.S."/>
            <person name="Nagy L.G."/>
        </authorList>
    </citation>
    <scope>NUCLEOTIDE SEQUENCE [LARGE SCALE GENOMIC DNA]</scope>
    <source>
        <strain evidence="1 2">CBS 121175</strain>
    </source>
</reference>
<accession>A0A5C3KG54</accession>
<proteinExistence type="predicted"/>
<protein>
    <submittedName>
        <fullName evidence="1">Uncharacterized protein</fullName>
    </submittedName>
</protein>
<evidence type="ECO:0000313" key="2">
    <source>
        <dbReference type="Proteomes" id="UP000307440"/>
    </source>
</evidence>
<dbReference type="Proteomes" id="UP000307440">
    <property type="component" value="Unassembled WGS sequence"/>
</dbReference>
<sequence length="184" mass="19954">MSLYCPPGGASNIVALVWSSSSSSLQSNRMYYVDVVRVVALLAMILKKVATISSCRVDGSGEGVCDIAIAAKARVAAKREIASESWTGNVECGMRRLNWSYLDVLAVVNTTSRLISFQSKNKNTVALPSFPNFLSVLVSDSYVVWIVVCLPNPSQVKSDSYTAQSPTSAREAVAFQYILLPPRH</sequence>
<dbReference type="AlphaFoldDB" id="A0A5C3KG54"/>
<name>A0A5C3KG54_COPMA</name>
<evidence type="ECO:0000313" key="1">
    <source>
        <dbReference type="EMBL" id="TFK19061.1"/>
    </source>
</evidence>
<dbReference type="EMBL" id="ML210362">
    <property type="protein sequence ID" value="TFK19061.1"/>
    <property type="molecule type" value="Genomic_DNA"/>
</dbReference>
<organism evidence="1 2">
    <name type="scientific">Coprinopsis marcescibilis</name>
    <name type="common">Agaric fungus</name>
    <name type="synonym">Psathyrella marcescibilis</name>
    <dbReference type="NCBI Taxonomy" id="230819"/>
    <lineage>
        <taxon>Eukaryota</taxon>
        <taxon>Fungi</taxon>
        <taxon>Dikarya</taxon>
        <taxon>Basidiomycota</taxon>
        <taxon>Agaricomycotina</taxon>
        <taxon>Agaricomycetes</taxon>
        <taxon>Agaricomycetidae</taxon>
        <taxon>Agaricales</taxon>
        <taxon>Agaricineae</taxon>
        <taxon>Psathyrellaceae</taxon>
        <taxon>Coprinopsis</taxon>
    </lineage>
</organism>
<gene>
    <name evidence="1" type="ORF">FA15DRAFT_660203</name>
</gene>